<evidence type="ECO:0000259" key="1">
    <source>
        <dbReference type="Pfam" id="PF09992"/>
    </source>
</evidence>
<dbReference type="Pfam" id="PF09992">
    <property type="entry name" value="NAGPA"/>
    <property type="match status" value="1"/>
</dbReference>
<name>A0A0F3PF42_RICRH</name>
<gene>
    <name evidence="2" type="ORF">RMAECT_0733</name>
</gene>
<organism evidence="2 3">
    <name type="scientific">Rickettsia rhipicephali str. Ect</name>
    <dbReference type="NCBI Taxonomy" id="1359199"/>
    <lineage>
        <taxon>Bacteria</taxon>
        <taxon>Pseudomonadati</taxon>
        <taxon>Pseudomonadota</taxon>
        <taxon>Alphaproteobacteria</taxon>
        <taxon>Rickettsiales</taxon>
        <taxon>Rickettsiaceae</taxon>
        <taxon>Rickettsieae</taxon>
        <taxon>Rickettsia</taxon>
        <taxon>spotted fever group</taxon>
    </lineage>
</organism>
<proteinExistence type="predicted"/>
<dbReference type="PATRIC" id="fig|1359199.3.peg.721"/>
<dbReference type="Proteomes" id="UP000033591">
    <property type="component" value="Unassembled WGS sequence"/>
</dbReference>
<sequence>MIRLVYLFLALIISFKIYAKEYKGLTYNRYEKDKHVIHVLTIDPKNFGLKLVKAHNQVIGRETVNVMAHRTNAAAAINAGFFEIAGSDDGRPSLTLMIDGKLFSLRQQLQSLLIIDQGNIQITKASAKILVEIDDKSVIPNKDGKLINLSNAASIVTGIPLLIQNGKNVVDNPKQDDPAHARTALGVRNDGTIVVVEHIYKQHVKDLKLVQVRSILRKEKEINIPEALKILEKHLVNDTVIS</sequence>
<evidence type="ECO:0000313" key="2">
    <source>
        <dbReference type="EMBL" id="KJV78903.1"/>
    </source>
</evidence>
<feature type="domain" description="Phosphodiester glycosidase" evidence="1">
    <location>
        <begin position="72"/>
        <end position="216"/>
    </location>
</feature>
<dbReference type="PANTHER" id="PTHR40446:SF2">
    <property type="entry name" value="N-ACETYLGLUCOSAMINE-1-PHOSPHODIESTER ALPHA-N-ACETYLGLUCOSAMINIDASE"/>
    <property type="match status" value="1"/>
</dbReference>
<dbReference type="InterPro" id="IPR018711">
    <property type="entry name" value="NAGPA"/>
</dbReference>
<comment type="caution">
    <text evidence="2">The sequence shown here is derived from an EMBL/GenBank/DDBJ whole genome shotgun (WGS) entry which is preliminary data.</text>
</comment>
<reference evidence="2 3" key="1">
    <citation type="submission" date="2015-01" db="EMBL/GenBank/DDBJ databases">
        <title>Genome Sequencing of Rickettsiales.</title>
        <authorList>
            <person name="Daugherty S.C."/>
            <person name="Su Q."/>
            <person name="Abolude K."/>
            <person name="Beier-Sexton M."/>
            <person name="Carlyon J.A."/>
            <person name="Carter R."/>
            <person name="Day N.P."/>
            <person name="Dumler S.J."/>
            <person name="Dyachenko V."/>
            <person name="Godinez A."/>
            <person name="Kurtti T.J."/>
            <person name="Lichay M."/>
            <person name="Mullins K.E."/>
            <person name="Ott S."/>
            <person name="Pappas-Brown V."/>
            <person name="Paris D.H."/>
            <person name="Patel P."/>
            <person name="Richards A.L."/>
            <person name="Sadzewicz L."/>
            <person name="Sears K."/>
            <person name="Seidman D."/>
            <person name="Sengamalay N."/>
            <person name="Stenos J."/>
            <person name="Tallon L.J."/>
            <person name="Vincent G."/>
            <person name="Fraser C.M."/>
            <person name="Munderloh U."/>
            <person name="Dunning-Hotopp J.C."/>
        </authorList>
    </citation>
    <scope>NUCLEOTIDE SEQUENCE [LARGE SCALE GENOMIC DNA]</scope>
    <source>
        <strain evidence="2 3">Ect</strain>
    </source>
</reference>
<dbReference type="PANTHER" id="PTHR40446">
    <property type="entry name" value="N-ACETYLGLUCOSAMINE-1-PHOSPHODIESTER ALPHA-N-ACETYLGLUCOSAMINIDASE"/>
    <property type="match status" value="1"/>
</dbReference>
<dbReference type="EMBL" id="LAOC01000001">
    <property type="protein sequence ID" value="KJV78903.1"/>
    <property type="molecule type" value="Genomic_DNA"/>
</dbReference>
<evidence type="ECO:0000313" key="3">
    <source>
        <dbReference type="Proteomes" id="UP000033591"/>
    </source>
</evidence>
<protein>
    <recommendedName>
        <fullName evidence="1">Phosphodiester glycosidase domain-containing protein</fullName>
    </recommendedName>
</protein>
<dbReference type="AlphaFoldDB" id="A0A0F3PF42"/>
<accession>A0A0F3PF42</accession>